<feature type="region of interest" description="Disordered" evidence="5">
    <location>
        <begin position="108"/>
        <end position="131"/>
    </location>
</feature>
<gene>
    <name evidence="7" type="ORF">Nepgr_014964</name>
</gene>
<dbReference type="CDD" id="cd11444">
    <property type="entry name" value="bHLH_AtIBH1_like"/>
    <property type="match status" value="1"/>
</dbReference>
<dbReference type="InterPro" id="IPR011598">
    <property type="entry name" value="bHLH_dom"/>
</dbReference>
<dbReference type="GO" id="GO:0046983">
    <property type="term" value="F:protein dimerization activity"/>
    <property type="evidence" value="ECO:0007669"/>
    <property type="project" value="InterPro"/>
</dbReference>
<evidence type="ECO:0000256" key="4">
    <source>
        <dbReference type="ARBA" id="ARBA00023242"/>
    </source>
</evidence>
<keyword evidence="8" id="KW-1185">Reference proteome</keyword>
<reference evidence="7" key="1">
    <citation type="submission" date="2023-05" db="EMBL/GenBank/DDBJ databases">
        <title>Nepenthes gracilis genome sequencing.</title>
        <authorList>
            <person name="Fukushima K."/>
        </authorList>
    </citation>
    <scope>NUCLEOTIDE SEQUENCE</scope>
    <source>
        <strain evidence="7">SING2019-196</strain>
    </source>
</reference>
<proteinExistence type="predicted"/>
<evidence type="ECO:0000256" key="1">
    <source>
        <dbReference type="ARBA" id="ARBA00004123"/>
    </source>
</evidence>
<dbReference type="InterPro" id="IPR044549">
    <property type="entry name" value="bHLH_AtIBH1-like"/>
</dbReference>
<dbReference type="AlphaFoldDB" id="A0AAD3XQC2"/>
<dbReference type="PANTHER" id="PTHR33124">
    <property type="entry name" value="TRANSCRIPTION FACTOR IBH1-LIKE 1"/>
    <property type="match status" value="1"/>
</dbReference>
<feature type="region of interest" description="Disordered" evidence="5">
    <location>
        <begin position="1"/>
        <end position="20"/>
    </location>
</feature>
<dbReference type="SUPFAM" id="SSF47459">
    <property type="entry name" value="HLH, helix-loop-helix DNA-binding domain"/>
    <property type="match status" value="1"/>
</dbReference>
<evidence type="ECO:0000313" key="8">
    <source>
        <dbReference type="Proteomes" id="UP001279734"/>
    </source>
</evidence>
<dbReference type="PANTHER" id="PTHR33124:SF12">
    <property type="entry name" value="TRANSCRIPTION FACTOR BHLH148"/>
    <property type="match status" value="1"/>
</dbReference>
<keyword evidence="4" id="KW-0539">Nucleus</keyword>
<organism evidence="7 8">
    <name type="scientific">Nepenthes gracilis</name>
    <name type="common">Slender pitcher plant</name>
    <dbReference type="NCBI Taxonomy" id="150966"/>
    <lineage>
        <taxon>Eukaryota</taxon>
        <taxon>Viridiplantae</taxon>
        <taxon>Streptophyta</taxon>
        <taxon>Embryophyta</taxon>
        <taxon>Tracheophyta</taxon>
        <taxon>Spermatophyta</taxon>
        <taxon>Magnoliopsida</taxon>
        <taxon>eudicotyledons</taxon>
        <taxon>Gunneridae</taxon>
        <taxon>Pentapetalae</taxon>
        <taxon>Caryophyllales</taxon>
        <taxon>Nepenthaceae</taxon>
        <taxon>Nepenthes</taxon>
    </lineage>
</organism>
<dbReference type="InterPro" id="IPR059002">
    <property type="entry name" value="IBH1_N"/>
</dbReference>
<evidence type="ECO:0000259" key="6">
    <source>
        <dbReference type="PROSITE" id="PS50888"/>
    </source>
</evidence>
<dbReference type="Proteomes" id="UP001279734">
    <property type="component" value="Unassembled WGS sequence"/>
</dbReference>
<protein>
    <recommendedName>
        <fullName evidence="6">BHLH domain-containing protein</fullName>
    </recommendedName>
</protein>
<comment type="subcellular location">
    <subcellularLocation>
        <location evidence="1">Nucleus</location>
    </subcellularLocation>
</comment>
<accession>A0AAD3XQC2</accession>
<evidence type="ECO:0000313" key="7">
    <source>
        <dbReference type="EMBL" id="GMH13123.1"/>
    </source>
</evidence>
<dbReference type="EMBL" id="BSYO01000012">
    <property type="protein sequence ID" value="GMH13123.1"/>
    <property type="molecule type" value="Genomic_DNA"/>
</dbReference>
<evidence type="ECO:0000256" key="5">
    <source>
        <dbReference type="SAM" id="MobiDB-lite"/>
    </source>
</evidence>
<feature type="compositionally biased region" description="Basic residues" evidence="5">
    <location>
        <begin position="108"/>
        <end position="118"/>
    </location>
</feature>
<dbReference type="Pfam" id="PF26576">
    <property type="entry name" value="IBH1_N"/>
    <property type="match status" value="1"/>
</dbReference>
<name>A0AAD3XQC2_NEPGR</name>
<evidence type="ECO:0000256" key="3">
    <source>
        <dbReference type="ARBA" id="ARBA00023163"/>
    </source>
</evidence>
<keyword evidence="2" id="KW-0805">Transcription regulation</keyword>
<dbReference type="PROSITE" id="PS50888">
    <property type="entry name" value="BHLH"/>
    <property type="match status" value="1"/>
</dbReference>
<dbReference type="GO" id="GO:0006355">
    <property type="term" value="P:regulation of DNA-templated transcription"/>
    <property type="evidence" value="ECO:0007669"/>
    <property type="project" value="InterPro"/>
</dbReference>
<dbReference type="InterPro" id="IPR036638">
    <property type="entry name" value="HLH_DNA-bd_sf"/>
</dbReference>
<dbReference type="InterPro" id="IPR044660">
    <property type="entry name" value="IBH1-like"/>
</dbReference>
<evidence type="ECO:0000256" key="2">
    <source>
        <dbReference type="ARBA" id="ARBA00023015"/>
    </source>
</evidence>
<dbReference type="GO" id="GO:0000976">
    <property type="term" value="F:transcription cis-regulatory region binding"/>
    <property type="evidence" value="ECO:0007669"/>
    <property type="project" value="UniProtKB-ARBA"/>
</dbReference>
<keyword evidence="3" id="KW-0804">Transcription</keyword>
<dbReference type="GO" id="GO:0005634">
    <property type="term" value="C:nucleus"/>
    <property type="evidence" value="ECO:0007669"/>
    <property type="project" value="UniProtKB-SubCell"/>
</dbReference>
<feature type="domain" description="BHLH" evidence="6">
    <location>
        <begin position="127"/>
        <end position="176"/>
    </location>
</feature>
<sequence>MASMISDFDESAHRLPEPKRKKLRKIETVNQDQAKNNQIRWRSLAEQQIYSSKLVEALRHSRRETSPATISTRSRAVRETADKILAIAAKGRTRWSRAILSSRLKQRLKNHKKAKAKSKTAAAGYSRPTNPAIGVQKKKLPALRQRTRVLGRLVPGCRKLSLPNLLEEATDYIAALEMQVRAMAALADFLTGFNAGASNLAESSNRLEMS</sequence>
<comment type="caution">
    <text evidence="7">The sequence shown here is derived from an EMBL/GenBank/DDBJ whole genome shotgun (WGS) entry which is preliminary data.</text>
</comment>